<keyword evidence="1" id="KW-1133">Transmembrane helix</keyword>
<dbReference type="Proteomes" id="UP000199659">
    <property type="component" value="Unassembled WGS sequence"/>
</dbReference>
<feature type="transmembrane region" description="Helical" evidence="1">
    <location>
        <begin position="66"/>
        <end position="87"/>
    </location>
</feature>
<feature type="transmembrane region" description="Helical" evidence="1">
    <location>
        <begin position="6"/>
        <end position="23"/>
    </location>
</feature>
<evidence type="ECO:0000313" key="3">
    <source>
        <dbReference type="Proteomes" id="UP000199659"/>
    </source>
</evidence>
<dbReference type="Pfam" id="PF07441">
    <property type="entry name" value="BofA"/>
    <property type="match status" value="1"/>
</dbReference>
<evidence type="ECO:0000313" key="2">
    <source>
        <dbReference type="EMBL" id="SFS01320.1"/>
    </source>
</evidence>
<reference evidence="2 3" key="1">
    <citation type="submission" date="2016-10" db="EMBL/GenBank/DDBJ databases">
        <authorList>
            <person name="de Groot N.N."/>
        </authorList>
    </citation>
    <scope>NUCLEOTIDE SEQUENCE [LARGE SCALE GENOMIC DNA]</scope>
    <source>
        <strain evidence="2 3">743A</strain>
    </source>
</reference>
<dbReference type="RefSeq" id="WP_092563052.1">
    <property type="nucleotide sequence ID" value="NZ_FOYZ01000015.1"/>
</dbReference>
<keyword evidence="1" id="KW-0812">Transmembrane</keyword>
<protein>
    <submittedName>
        <fullName evidence="2">Inhibitor of the pro-sigma K processing machinery</fullName>
    </submittedName>
</protein>
<gene>
    <name evidence="2" type="ORF">SAMN05661086_03223</name>
</gene>
<keyword evidence="1" id="KW-0472">Membrane</keyword>
<dbReference type="STRING" id="37658.SAMN05661086_03223"/>
<name>A0A1I6LDK0_9FIRM</name>
<feature type="transmembrane region" description="Helical" evidence="1">
    <location>
        <begin position="28"/>
        <end position="46"/>
    </location>
</feature>
<proteinExistence type="predicted"/>
<accession>A0A1I6LDK0</accession>
<organism evidence="2 3">
    <name type="scientific">Anaeromicropila populeti</name>
    <dbReference type="NCBI Taxonomy" id="37658"/>
    <lineage>
        <taxon>Bacteria</taxon>
        <taxon>Bacillati</taxon>
        <taxon>Bacillota</taxon>
        <taxon>Clostridia</taxon>
        <taxon>Lachnospirales</taxon>
        <taxon>Lachnospiraceae</taxon>
        <taxon>Anaeromicropila</taxon>
    </lineage>
</organism>
<evidence type="ECO:0000256" key="1">
    <source>
        <dbReference type="SAM" id="Phobius"/>
    </source>
</evidence>
<dbReference type="InterPro" id="IPR010001">
    <property type="entry name" value="BofA"/>
</dbReference>
<sequence length="91" mass="10304">MKYYSFILVLIVAFVFLLFSLLIRKHEYFINFMLRLSMGALAIYIVGELLARNSIDGSIGINPITLLTVGFLGAPGFVMMYAVEFYLTYCA</sequence>
<dbReference type="EMBL" id="FOYZ01000015">
    <property type="protein sequence ID" value="SFS01320.1"/>
    <property type="molecule type" value="Genomic_DNA"/>
</dbReference>
<dbReference type="OrthoDB" id="1929822at2"/>
<dbReference type="AlphaFoldDB" id="A0A1I6LDK0"/>
<keyword evidence="3" id="KW-1185">Reference proteome</keyword>